<comment type="caution">
    <text evidence="9">The sequence shown here is derived from an EMBL/GenBank/DDBJ whole genome shotgun (WGS) entry which is preliminary data.</text>
</comment>
<feature type="binding site" evidence="5">
    <location>
        <position position="118"/>
    </location>
    <ligand>
        <name>substrate</name>
    </ligand>
</feature>
<keyword evidence="4 5" id="KW-0560">Oxidoreductase</keyword>
<sequence length="204" mass="23017">MSEVEVDLYAEALSTFSALYEEAGQSTGEPEFNAMSVATATLDGQPSLRTVLLKAHDARGFVFYSHLDSQKGRELQANPRAALLLLWRTLREAGVQVRIEGAVQLVTDAEADAYFATRPRESQLGAWASAQSHTLKDPADFHDRLAQVEAEFDGGPVPRPDGWTGFRVVPDSFEFWYGARFRLHERWRYERAPDGHWSKRMLFP</sequence>
<feature type="binding site" evidence="5 6">
    <location>
        <begin position="49"/>
        <end position="54"/>
    </location>
    <ligand>
        <name>FMN</name>
        <dbReference type="ChEBI" id="CHEBI:58210"/>
    </ligand>
</feature>
<dbReference type="InterPro" id="IPR012349">
    <property type="entry name" value="Split_barrel_FMN-bd"/>
</dbReference>
<dbReference type="InterPro" id="IPR000659">
    <property type="entry name" value="Pyridox_Oxase"/>
</dbReference>
<dbReference type="InterPro" id="IPR019576">
    <property type="entry name" value="Pyridoxamine_oxidase_dimer_C"/>
</dbReference>
<dbReference type="InterPro" id="IPR011576">
    <property type="entry name" value="Pyridox_Oxase_N"/>
</dbReference>
<dbReference type="Pfam" id="PF01243">
    <property type="entry name" value="PNPOx_N"/>
    <property type="match status" value="1"/>
</dbReference>
<dbReference type="EMBL" id="SHMC01000002">
    <property type="protein sequence ID" value="TAA27070.1"/>
    <property type="molecule type" value="Genomic_DNA"/>
</dbReference>
<evidence type="ECO:0000256" key="6">
    <source>
        <dbReference type="PIRSR" id="PIRSR000190-2"/>
    </source>
</evidence>
<comment type="similarity">
    <text evidence="1 5">Belongs to the pyridoxamine 5'-phosphate oxidase family.</text>
</comment>
<dbReference type="GO" id="GO:0004733">
    <property type="term" value="F:pyridoxamine phosphate oxidase activity"/>
    <property type="evidence" value="ECO:0007669"/>
    <property type="project" value="UniProtKB-UniRule"/>
</dbReference>
<dbReference type="RefSeq" id="WP_130550920.1">
    <property type="nucleotide sequence ID" value="NZ_SHMC01000002.1"/>
</dbReference>
<feature type="binding site" evidence="5">
    <location>
        <position position="122"/>
    </location>
    <ligand>
        <name>substrate</name>
    </ligand>
</feature>
<dbReference type="Pfam" id="PF10590">
    <property type="entry name" value="PNP_phzG_C"/>
    <property type="match status" value="1"/>
</dbReference>
<dbReference type="NCBIfam" id="TIGR00558">
    <property type="entry name" value="pdxH"/>
    <property type="match status" value="1"/>
</dbReference>
<feature type="binding site" evidence="5 6">
    <location>
        <position position="176"/>
    </location>
    <ligand>
        <name>FMN</name>
        <dbReference type="ChEBI" id="CHEBI:58210"/>
    </ligand>
</feature>
<comment type="catalytic activity">
    <reaction evidence="5">
        <text>pyridoxamine 5'-phosphate + O2 + H2O = pyridoxal 5'-phosphate + H2O2 + NH4(+)</text>
        <dbReference type="Rhea" id="RHEA:15817"/>
        <dbReference type="ChEBI" id="CHEBI:15377"/>
        <dbReference type="ChEBI" id="CHEBI:15379"/>
        <dbReference type="ChEBI" id="CHEBI:16240"/>
        <dbReference type="ChEBI" id="CHEBI:28938"/>
        <dbReference type="ChEBI" id="CHEBI:58451"/>
        <dbReference type="ChEBI" id="CHEBI:597326"/>
        <dbReference type="EC" id="1.4.3.5"/>
    </reaction>
</comment>
<protein>
    <recommendedName>
        <fullName evidence="5">Pyridoxine/pyridoxamine 5'-phosphate oxidase</fullName>
        <ecNumber evidence="5">1.4.3.5</ecNumber>
    </recommendedName>
    <alternativeName>
        <fullName evidence="5">PNP/PMP oxidase</fullName>
        <shortName evidence="5">PNPOx</shortName>
    </alternativeName>
    <alternativeName>
        <fullName evidence="5">Pyridoxal 5'-phosphate synthase</fullName>
    </alternativeName>
</protein>
<dbReference type="HAMAP" id="MF_01629">
    <property type="entry name" value="PdxH"/>
    <property type="match status" value="1"/>
</dbReference>
<comment type="function">
    <text evidence="5">Catalyzes the oxidation of either pyridoxine 5'-phosphate (PNP) or pyridoxamine 5'-phosphate (PMP) into pyridoxal 5'-phosphate (PLP).</text>
</comment>
<evidence type="ECO:0000256" key="2">
    <source>
        <dbReference type="ARBA" id="ARBA00022630"/>
    </source>
</evidence>
<feature type="binding site" evidence="5">
    <location>
        <begin position="64"/>
        <end position="65"/>
    </location>
    <ligand>
        <name>FMN</name>
        <dbReference type="ChEBI" id="CHEBI:58210"/>
    </ligand>
</feature>
<keyword evidence="5" id="KW-0664">Pyridoxine biosynthesis</keyword>
<feature type="binding site" evidence="5">
    <location>
        <position position="114"/>
    </location>
    <ligand>
        <name>substrate</name>
    </ligand>
</feature>
<organism evidence="9 10">
    <name type="scientific">Pseudoxanthomonas winnipegensis</name>
    <dbReference type="NCBI Taxonomy" id="2480810"/>
    <lineage>
        <taxon>Bacteria</taxon>
        <taxon>Pseudomonadati</taxon>
        <taxon>Pseudomonadota</taxon>
        <taxon>Gammaproteobacteria</taxon>
        <taxon>Lysobacterales</taxon>
        <taxon>Lysobacteraceae</taxon>
        <taxon>Pseudoxanthomonas</taxon>
    </lineage>
</organism>
<keyword evidence="3 5" id="KW-0288">FMN</keyword>
<dbReference type="OrthoDB" id="9780392at2"/>
<dbReference type="GO" id="GO:0010181">
    <property type="term" value="F:FMN binding"/>
    <property type="evidence" value="ECO:0007669"/>
    <property type="project" value="UniProtKB-UniRule"/>
</dbReference>
<evidence type="ECO:0000256" key="5">
    <source>
        <dbReference type="HAMAP-Rule" id="MF_01629"/>
    </source>
</evidence>
<comment type="caution">
    <text evidence="5">Lacks conserved residue(s) required for the propagation of feature annotation.</text>
</comment>
<evidence type="ECO:0000259" key="7">
    <source>
        <dbReference type="Pfam" id="PF01243"/>
    </source>
</evidence>
<feature type="domain" description="Pyridoxine 5'-phosphate oxidase dimerisation C-terminal" evidence="8">
    <location>
        <begin position="163"/>
        <end position="204"/>
    </location>
</feature>
<dbReference type="AlphaFoldDB" id="A0A4Q8LEP2"/>
<dbReference type="Proteomes" id="UP000292627">
    <property type="component" value="Unassembled WGS sequence"/>
</dbReference>
<keyword evidence="2 5" id="KW-0285">Flavoprotein</keyword>
<comment type="pathway">
    <text evidence="5">Cofactor metabolism; pyridoxal 5'-phosphate salvage; pyridoxal 5'-phosphate from pyridoxine 5'-phosphate: step 1/1.</text>
</comment>
<dbReference type="NCBIfam" id="NF004231">
    <property type="entry name" value="PRK05679.1"/>
    <property type="match status" value="1"/>
</dbReference>
<comment type="catalytic activity">
    <reaction evidence="5">
        <text>pyridoxine 5'-phosphate + O2 = pyridoxal 5'-phosphate + H2O2</text>
        <dbReference type="Rhea" id="RHEA:15149"/>
        <dbReference type="ChEBI" id="CHEBI:15379"/>
        <dbReference type="ChEBI" id="CHEBI:16240"/>
        <dbReference type="ChEBI" id="CHEBI:58589"/>
        <dbReference type="ChEBI" id="CHEBI:597326"/>
        <dbReference type="EC" id="1.4.3.5"/>
    </reaction>
</comment>
<evidence type="ECO:0000313" key="10">
    <source>
        <dbReference type="Proteomes" id="UP000292627"/>
    </source>
</evidence>
<evidence type="ECO:0000256" key="1">
    <source>
        <dbReference type="ARBA" id="ARBA00007301"/>
    </source>
</evidence>
<feature type="binding site" evidence="5 6">
    <location>
        <position position="186"/>
    </location>
    <ligand>
        <name>FMN</name>
        <dbReference type="ChEBI" id="CHEBI:58210"/>
    </ligand>
</feature>
<feature type="domain" description="Pyridoxamine 5'-phosphate oxidase N-terminal" evidence="7">
    <location>
        <begin position="31"/>
        <end position="148"/>
    </location>
</feature>
<evidence type="ECO:0000313" key="9">
    <source>
        <dbReference type="EMBL" id="TAA27070.1"/>
    </source>
</evidence>
<dbReference type="PANTHER" id="PTHR10851:SF0">
    <property type="entry name" value="PYRIDOXINE-5'-PHOSPHATE OXIDASE"/>
    <property type="match status" value="1"/>
</dbReference>
<gene>
    <name evidence="5 9" type="primary">pdxH</name>
    <name evidence="9" type="ORF">EA660_07665</name>
</gene>
<dbReference type="PROSITE" id="PS01064">
    <property type="entry name" value="PYRIDOX_OXIDASE"/>
    <property type="match status" value="1"/>
</dbReference>
<evidence type="ECO:0000259" key="8">
    <source>
        <dbReference type="Pfam" id="PF10590"/>
    </source>
</evidence>
<evidence type="ECO:0000256" key="3">
    <source>
        <dbReference type="ARBA" id="ARBA00022643"/>
    </source>
</evidence>
<dbReference type="InterPro" id="IPR019740">
    <property type="entry name" value="Pyridox_Oxase_CS"/>
</dbReference>
<dbReference type="UniPathway" id="UPA01068">
    <property type="reaction ID" value="UER00304"/>
</dbReference>
<dbReference type="GO" id="GO:0008615">
    <property type="term" value="P:pyridoxine biosynthetic process"/>
    <property type="evidence" value="ECO:0007669"/>
    <property type="project" value="UniProtKB-UniRule"/>
</dbReference>
<feature type="binding site" evidence="5">
    <location>
        <begin position="182"/>
        <end position="184"/>
    </location>
    <ligand>
        <name>substrate</name>
    </ligand>
</feature>
<feature type="binding site" evidence="5 6">
    <location>
        <position position="71"/>
    </location>
    <ligand>
        <name>FMN</name>
        <dbReference type="ChEBI" id="CHEBI:58210"/>
    </ligand>
</feature>
<dbReference type="Gene3D" id="2.30.110.10">
    <property type="entry name" value="Electron Transport, Fmn-binding Protein, Chain A"/>
    <property type="match status" value="1"/>
</dbReference>
<comment type="cofactor">
    <cofactor evidence="5 6">
        <name>FMN</name>
        <dbReference type="ChEBI" id="CHEBI:58210"/>
    </cofactor>
    <text evidence="5 6">Binds 1 FMN per subunit.</text>
</comment>
<dbReference type="PANTHER" id="PTHR10851">
    <property type="entry name" value="PYRIDOXINE-5-PHOSPHATE OXIDASE"/>
    <property type="match status" value="1"/>
</dbReference>
<feature type="binding site" evidence="5 6">
    <location>
        <begin position="131"/>
        <end position="132"/>
    </location>
    <ligand>
        <name>FMN</name>
        <dbReference type="ChEBI" id="CHEBI:58210"/>
    </ligand>
</feature>
<dbReference type="EC" id="1.4.3.5" evidence="5"/>
<dbReference type="SUPFAM" id="SSF50475">
    <property type="entry name" value="FMN-binding split barrel"/>
    <property type="match status" value="1"/>
</dbReference>
<dbReference type="PIRSF" id="PIRSF000190">
    <property type="entry name" value="Pyd_amn-ph_oxd"/>
    <property type="match status" value="1"/>
</dbReference>
<reference evidence="9 10" key="1">
    <citation type="submission" date="2019-02" db="EMBL/GenBank/DDBJ databases">
        <title>WGS of Pseudoxanthomonas species novum from clinical isolates.</title>
        <authorList>
            <person name="Bernier A.-M."/>
            <person name="Bernard K."/>
            <person name="Vachon A."/>
        </authorList>
    </citation>
    <scope>NUCLEOTIDE SEQUENCE [LARGE SCALE GENOMIC DNA]</scope>
    <source>
        <strain evidence="9 10">NML171200</strain>
    </source>
</reference>
<comment type="pathway">
    <text evidence="5">Cofactor metabolism; pyridoxal 5'-phosphate salvage; pyridoxal 5'-phosphate from pyridoxamine 5'-phosphate: step 1/1.</text>
</comment>
<feature type="binding site" evidence="5 6">
    <location>
        <position position="96"/>
    </location>
    <ligand>
        <name>FMN</name>
        <dbReference type="ChEBI" id="CHEBI:58210"/>
    </ligand>
</feature>
<accession>A0A4Q8LEP2</accession>
<proteinExistence type="inferred from homology"/>
<comment type="subunit">
    <text evidence="5">Homodimer.</text>
</comment>
<name>A0A4Q8LEP2_9GAMM</name>
<feature type="binding site" evidence="5">
    <location>
        <position position="54"/>
    </location>
    <ligand>
        <name>substrate</name>
    </ligand>
</feature>
<evidence type="ECO:0000256" key="4">
    <source>
        <dbReference type="ARBA" id="ARBA00023002"/>
    </source>
</evidence>